<dbReference type="STRING" id="1121307.CLCY_5c00140"/>
<proteinExistence type="predicted"/>
<dbReference type="AlphaFoldDB" id="A0A0J8D9P2"/>
<gene>
    <name evidence="1" type="ORF">CLCY_5c00140</name>
</gene>
<dbReference type="Proteomes" id="UP000036756">
    <property type="component" value="Unassembled WGS sequence"/>
</dbReference>
<reference evidence="1 2" key="1">
    <citation type="submission" date="2015-06" db="EMBL/GenBank/DDBJ databases">
        <title>Draft genome sequence of the purine-degrading Clostridium cylindrosporum HC-1 (DSM 605).</title>
        <authorList>
            <person name="Poehlein A."/>
            <person name="Schiel-Bengelsdorf B."/>
            <person name="Bengelsdorf F."/>
            <person name="Daniel R."/>
            <person name="Duerre P."/>
        </authorList>
    </citation>
    <scope>NUCLEOTIDE SEQUENCE [LARGE SCALE GENOMIC DNA]</scope>
    <source>
        <strain evidence="1 2">DSM 605</strain>
    </source>
</reference>
<protein>
    <recommendedName>
        <fullName evidence="3">TATA-box binding protein</fullName>
    </recommendedName>
</protein>
<dbReference type="EMBL" id="LFVU01000004">
    <property type="protein sequence ID" value="KMT22775.1"/>
    <property type="molecule type" value="Genomic_DNA"/>
</dbReference>
<dbReference type="InterPro" id="IPR036209">
    <property type="entry name" value="YwmB-like_sf"/>
</dbReference>
<dbReference type="Gene3D" id="3.30.360.40">
    <property type="entry name" value="YwmB-like"/>
    <property type="match status" value="1"/>
</dbReference>
<keyword evidence="2" id="KW-1185">Reference proteome</keyword>
<comment type="caution">
    <text evidence="1">The sequence shown here is derived from an EMBL/GenBank/DDBJ whole genome shotgun (WGS) entry which is preliminary data.</text>
</comment>
<dbReference type="OrthoDB" id="1708334at2"/>
<evidence type="ECO:0008006" key="3">
    <source>
        <dbReference type="Google" id="ProtNLM"/>
    </source>
</evidence>
<organism evidence="1 2">
    <name type="scientific">Clostridium cylindrosporum DSM 605</name>
    <dbReference type="NCBI Taxonomy" id="1121307"/>
    <lineage>
        <taxon>Bacteria</taxon>
        <taxon>Bacillati</taxon>
        <taxon>Bacillota</taxon>
        <taxon>Clostridia</taxon>
        <taxon>Eubacteriales</taxon>
        <taxon>Clostridiaceae</taxon>
        <taxon>Clostridium</taxon>
    </lineage>
</organism>
<dbReference type="RefSeq" id="WP_048569516.1">
    <property type="nucleotide sequence ID" value="NZ_LFVU01000004.1"/>
</dbReference>
<dbReference type="Pfam" id="PF08680">
    <property type="entry name" value="DUF1779"/>
    <property type="match status" value="1"/>
</dbReference>
<dbReference type="InterPro" id="IPR014794">
    <property type="entry name" value="DUF1779"/>
</dbReference>
<sequence>MKKIIISLILIFSLFNVISTRAYSRVDSLENLISHSSSKIIKKEVFSYGHFYSNVSNKDILTAFIQDNFKDKTFSLLESDSSIVGEYKSSINPITITVSTSKNSKTSKYISVFYSHNMTHENIINLRENIRKMILTFDKNAKVSSQIVGKINKNLSKDEIKSLISSMLSNSSVSFNKDYEDSSVSFSGFTNDLHESISVNGKNINLQASGKYSKTDKCTYIWVGSPIISTEY</sequence>
<evidence type="ECO:0000313" key="1">
    <source>
        <dbReference type="EMBL" id="KMT22775.1"/>
    </source>
</evidence>
<evidence type="ECO:0000313" key="2">
    <source>
        <dbReference type="Proteomes" id="UP000036756"/>
    </source>
</evidence>
<dbReference type="PATRIC" id="fig|1121307.3.peg.1946"/>
<dbReference type="SUPFAM" id="SSF143842">
    <property type="entry name" value="YwmB-like"/>
    <property type="match status" value="1"/>
</dbReference>
<accession>A0A0J8D9P2</accession>
<name>A0A0J8D9P2_CLOCY</name>